<evidence type="ECO:0000256" key="5">
    <source>
        <dbReference type="ARBA" id="ARBA00023242"/>
    </source>
</evidence>
<dbReference type="eggNOG" id="KOG1832">
    <property type="taxonomic scope" value="Eukaryota"/>
</dbReference>
<dbReference type="HOGENOM" id="CLU_001785_1_0_1"/>
<dbReference type="PROSITE" id="PS50896">
    <property type="entry name" value="LISH"/>
    <property type="match status" value="1"/>
</dbReference>
<accession>G0PFA5</accession>
<dbReference type="InterPro" id="IPR033270">
    <property type="entry name" value="VPRBP/DCAF1"/>
</dbReference>
<dbReference type="InParanoid" id="G0PFA5"/>
<feature type="compositionally biased region" description="Acidic residues" evidence="6">
    <location>
        <begin position="1397"/>
        <end position="1429"/>
    </location>
</feature>
<comment type="subcellular location">
    <subcellularLocation>
        <location evidence="1">Nucleus</location>
    </subcellularLocation>
</comment>
<feature type="compositionally biased region" description="Basic and acidic residues" evidence="6">
    <location>
        <begin position="258"/>
        <end position="267"/>
    </location>
</feature>
<dbReference type="GO" id="GO:0005634">
    <property type="term" value="C:nucleus"/>
    <property type="evidence" value="ECO:0007669"/>
    <property type="project" value="UniProtKB-SubCell"/>
</dbReference>
<dbReference type="GO" id="GO:0080008">
    <property type="term" value="C:Cul4-RING E3 ubiquitin ligase complex"/>
    <property type="evidence" value="ECO:0007669"/>
    <property type="project" value="TreeGrafter"/>
</dbReference>
<keyword evidence="5" id="KW-0539">Nucleus</keyword>
<feature type="region of interest" description="Disordered" evidence="6">
    <location>
        <begin position="940"/>
        <end position="972"/>
    </location>
</feature>
<dbReference type="OrthoDB" id="27563at2759"/>
<dbReference type="PANTHER" id="PTHR13129:SF4">
    <property type="entry name" value="DDB1- AND CUL4-ASSOCIATED FACTOR 1"/>
    <property type="match status" value="1"/>
</dbReference>
<protein>
    <submittedName>
        <fullName evidence="7">CBN-DCAF-1 protein</fullName>
    </submittedName>
</protein>
<feature type="compositionally biased region" description="Basic and acidic residues" evidence="6">
    <location>
        <begin position="1717"/>
        <end position="1731"/>
    </location>
</feature>
<dbReference type="EMBL" id="GL380353">
    <property type="protein sequence ID" value="EGT53677.1"/>
    <property type="molecule type" value="Genomic_DNA"/>
</dbReference>
<organism evidence="8">
    <name type="scientific">Caenorhabditis brenneri</name>
    <name type="common">Nematode worm</name>
    <dbReference type="NCBI Taxonomy" id="135651"/>
    <lineage>
        <taxon>Eukaryota</taxon>
        <taxon>Metazoa</taxon>
        <taxon>Ecdysozoa</taxon>
        <taxon>Nematoda</taxon>
        <taxon>Chromadorea</taxon>
        <taxon>Rhabditida</taxon>
        <taxon>Rhabditina</taxon>
        <taxon>Rhabditomorpha</taxon>
        <taxon>Rhabditoidea</taxon>
        <taxon>Rhabditidae</taxon>
        <taxon>Peloderinae</taxon>
        <taxon>Caenorhabditis</taxon>
    </lineage>
</organism>
<dbReference type="SMART" id="SM00667">
    <property type="entry name" value="LisH"/>
    <property type="match status" value="1"/>
</dbReference>
<dbReference type="SUPFAM" id="SSF48371">
    <property type="entry name" value="ARM repeat"/>
    <property type="match status" value="1"/>
</dbReference>
<dbReference type="InterPro" id="IPR006594">
    <property type="entry name" value="LisH"/>
</dbReference>
<feature type="region of interest" description="Disordered" evidence="6">
    <location>
        <begin position="211"/>
        <end position="283"/>
    </location>
</feature>
<dbReference type="FunCoup" id="G0PFA5">
    <property type="interactions" value="3292"/>
</dbReference>
<feature type="compositionally biased region" description="Acidic residues" evidence="6">
    <location>
        <begin position="1515"/>
        <end position="1528"/>
    </location>
</feature>
<feature type="region of interest" description="Disordered" evidence="6">
    <location>
        <begin position="1395"/>
        <end position="1440"/>
    </location>
</feature>
<keyword evidence="8" id="KW-1185">Reference proteome</keyword>
<dbReference type="InterPro" id="IPR015943">
    <property type="entry name" value="WD40/YVTN_repeat-like_dom_sf"/>
</dbReference>
<feature type="region of interest" description="Disordered" evidence="6">
    <location>
        <begin position="1503"/>
        <end position="1637"/>
    </location>
</feature>
<evidence type="ECO:0000313" key="7">
    <source>
        <dbReference type="EMBL" id="EGT53677.1"/>
    </source>
</evidence>
<evidence type="ECO:0000313" key="8">
    <source>
        <dbReference type="Proteomes" id="UP000008068"/>
    </source>
</evidence>
<dbReference type="PANTHER" id="PTHR13129">
    <property type="entry name" value="VPRBP PROTEIN-RELATED"/>
    <property type="match status" value="1"/>
</dbReference>
<feature type="compositionally biased region" description="Acidic residues" evidence="6">
    <location>
        <begin position="1536"/>
        <end position="1589"/>
    </location>
</feature>
<sequence length="1762" mass="200559">MTTKEIYPLRSTETMKILSQDELRAGTAFINKALKILAEFDENHQKPNFDPIPLLTQMSVMLETATDEFKKNYPDPLDDRHPHRTHPDSKLGNILKVIFKNDDFMTKLVVSYVLARDNPELSIQGCRLLLACVPGLDSKVVFSEPDDFIPRLYQWAGPESTNETLQGYAMGLLAAALDNAESASKYRIDNTTMIPFALSRLRELRARAVEENGKEAQNQKPTGPTDFSELNGASNKSPSISKPKFEIPTTIAEENEQEHEIIKEKADPVSPVQPPPPKKRRTEPCLSALQRPIEAAQRVPSFHNLKNLDDSNSKWDIIQPFLIGTQQVYPLSLATYQRFILQYLTACGEYQDLLLQVFEGNAMDLLMEYIDLEKTMDVRLTFDGVRYLVSLLVHRKFAIEFVERGGIEILLRLPKNSLASVGVVTVFYYIAYNNEVMEMLAALRDDIIDDAIEYILWCLEHSHESGMASACMFFSQGLYFKAFLRRFDQFDGPRKLYNYISTLNLMQFGDGELNLTEEQMHTSTQCVRSAATTLKYYLLAHIFVRVENYRKRYNNVLPCGLKFPELMQQEPLPDFKSMKHYEDVSWECETIVLEMLRYTGTVFRELNNMSVIGMIKMMLAVRVFSRDWLNISVILKNDTCVHGMDSLRIIMCQPTLHRELIQPHLYKHAEFDGLTIALQTALGRWDEESALRMAALSLIQRVTYMEPECWKLLIHRVKSKDKTAMMKPYPCELIMNNLDMMWNEVRKADGIMALIALINAKTPLTEADSIRKLATNTLAGLARHPEVRQILSKLPLIAQSGIQTLMREPVCSDKRDIHAAFCKEACHLLHVVSGRKVVYDNQGKEIQSSEKTHRQWIVENTNVTVNQVEILQLIHDHLVRSNLGAVAAMLKSEAKLPDQPASQTCSASFMDKAWPNRGNGFSKIEDGRPLLAPQVSESEIGGISARRSSHATPPSPATTRSHSADDDVFATPTLPRRYTTSGAFPKKLMISPARSKQQLFKEEVRPYMDLNTIVVNNFKHQHALCKDPVTTCPPFSLFYPHKCPERVREAKVEKNMTLRLMNQELFRPKERIVSSWSNERTIFSRFRNLKTMHDNEDSYTRGVFSVDDEHIVIGHFNGEVHWINVATGADEGHTNCHGSALTYLNQSKDGSMMLTSCAYSRPLSALWRLGQAMERVYTYREDTAVRFGNTTMARIIGTCREKATVYDTETNHILGTYNAGQESLQYHKNYASFSPDDQLIFSDGLLWDVRDSKSSIHTFDRLSMKTKFGTFHPHGTQIIINSEVYDIRTFRMLHHVPELAGCKLVFNSTGNIMFASDTCDLHRPDHPDWISSLRSFDTMDYAVLTTVESRRPVMDINVSHDDQKLAMIEQIRPQFTEFLIQSATQVRMIEVGRLKDIEDENEDEEEDTREDHDDDDSDLSDDSSDEEENANGADSPQPEGSVFEALGRITVSTIVLFAPEGDVTKLEDESENDDDENPDELDDENMDFEGIINRMIRRGAQRRRRFGQAVGAGAEETEGDESGGESDVEPDREVDGDADGEADVEDEEDDNGDDSDFNEEEALEQLLDAVDEELMEAEMDEQETEDDSESGSWRTASRVGSDDINLDEMDEQEMEDEEEVNEDDIPPGHDPDLDIRRATTGPNAIAAARQAYLLRGLQGYQLRNPQGAARRRHPIRPNMSHAEILEARAEEQRAQFMENIAREGDGGQQQQQQQQEGRNENEDSDAELWHSEEEEILSVSTVALNPALRRQNRRRLREDDRP</sequence>
<feature type="compositionally biased region" description="Polar residues" evidence="6">
    <location>
        <begin position="231"/>
        <end position="240"/>
    </location>
</feature>
<evidence type="ECO:0000256" key="6">
    <source>
        <dbReference type="SAM" id="MobiDB-lite"/>
    </source>
</evidence>
<feature type="compositionally biased region" description="Acidic residues" evidence="6">
    <location>
        <begin position="1468"/>
        <end position="1487"/>
    </location>
</feature>
<reference evidence="8" key="1">
    <citation type="submission" date="2011-07" db="EMBL/GenBank/DDBJ databases">
        <authorList>
            <consortium name="Caenorhabditis brenneri Sequencing and Analysis Consortium"/>
            <person name="Wilson R.K."/>
        </authorList>
    </citation>
    <scope>NUCLEOTIDE SEQUENCE [LARGE SCALE GENOMIC DNA]</scope>
    <source>
        <strain evidence="8">PB2801</strain>
    </source>
</reference>
<evidence type="ECO:0000256" key="1">
    <source>
        <dbReference type="ARBA" id="ARBA00004123"/>
    </source>
</evidence>
<dbReference type="InterPro" id="IPR016024">
    <property type="entry name" value="ARM-type_fold"/>
</dbReference>
<dbReference type="UniPathway" id="UPA00143"/>
<gene>
    <name evidence="7" type="primary">Cbn-dcaf-1</name>
    <name evidence="7" type="ORF">CAEBREN_14827</name>
</gene>
<feature type="region of interest" description="Disordered" evidence="6">
    <location>
        <begin position="1460"/>
        <end position="1488"/>
    </location>
</feature>
<comment type="pathway">
    <text evidence="2">Protein modification; protein ubiquitination.</text>
</comment>
<evidence type="ECO:0000256" key="3">
    <source>
        <dbReference type="ARBA" id="ARBA00008845"/>
    </source>
</evidence>
<feature type="compositionally biased region" description="Basic and acidic residues" evidence="6">
    <location>
        <begin position="1626"/>
        <end position="1637"/>
    </location>
</feature>
<evidence type="ECO:0000256" key="4">
    <source>
        <dbReference type="ARBA" id="ARBA00022786"/>
    </source>
</evidence>
<comment type="similarity">
    <text evidence="3">Belongs to the VPRBP/DCAF1 family.</text>
</comment>
<dbReference type="InterPro" id="IPR036322">
    <property type="entry name" value="WD40_repeat_dom_sf"/>
</dbReference>
<dbReference type="SUPFAM" id="SSF50978">
    <property type="entry name" value="WD40 repeat-like"/>
    <property type="match status" value="1"/>
</dbReference>
<name>G0PFA5_CAEBE</name>
<dbReference type="OMA" id="ECSQDQA"/>
<feature type="compositionally biased region" description="Acidic residues" evidence="6">
    <location>
        <begin position="1604"/>
        <end position="1625"/>
    </location>
</feature>
<proteinExistence type="inferred from homology"/>
<feature type="region of interest" description="Disordered" evidence="6">
    <location>
        <begin position="1688"/>
        <end position="1762"/>
    </location>
</feature>
<keyword evidence="4" id="KW-0833">Ubl conjugation pathway</keyword>
<evidence type="ECO:0000256" key="2">
    <source>
        <dbReference type="ARBA" id="ARBA00004906"/>
    </source>
</evidence>
<dbReference type="STRING" id="135651.G0PFA5"/>
<dbReference type="GO" id="GO:0016567">
    <property type="term" value="P:protein ubiquitination"/>
    <property type="evidence" value="ECO:0007669"/>
    <property type="project" value="UniProtKB-UniPathway"/>
</dbReference>
<dbReference type="Gene3D" id="2.130.10.10">
    <property type="entry name" value="YVTN repeat-like/Quinoprotein amine dehydrogenase"/>
    <property type="match status" value="1"/>
</dbReference>
<dbReference type="Proteomes" id="UP000008068">
    <property type="component" value="Unassembled WGS sequence"/>
</dbReference>